<dbReference type="GO" id="GO:0005886">
    <property type="term" value="C:plasma membrane"/>
    <property type="evidence" value="ECO:0007669"/>
    <property type="project" value="UniProtKB-SubCell"/>
</dbReference>
<dbReference type="RefSeq" id="WP_002586050.1">
    <property type="nucleotide sequence ID" value="NZ_KB850976.1"/>
</dbReference>
<reference evidence="12 13" key="1">
    <citation type="submission" date="2013-01" db="EMBL/GenBank/DDBJ databases">
        <title>The Genome Sequence of Clostridium clostridioforme 90A8.</title>
        <authorList>
            <consortium name="The Broad Institute Genome Sequencing Platform"/>
            <person name="Earl A."/>
            <person name="Ward D."/>
            <person name="Feldgarden M."/>
            <person name="Gevers D."/>
            <person name="Courvalin P."/>
            <person name="Lambert T."/>
            <person name="Walker B."/>
            <person name="Young S.K."/>
            <person name="Zeng Q."/>
            <person name="Gargeya S."/>
            <person name="Fitzgerald M."/>
            <person name="Haas B."/>
            <person name="Abouelleil A."/>
            <person name="Alvarado L."/>
            <person name="Arachchi H.M."/>
            <person name="Berlin A.M."/>
            <person name="Chapman S.B."/>
            <person name="Dewar J."/>
            <person name="Goldberg J."/>
            <person name="Griggs A."/>
            <person name="Gujja S."/>
            <person name="Hansen M."/>
            <person name="Howarth C."/>
            <person name="Imamovic A."/>
            <person name="Larimer J."/>
            <person name="McCowan C."/>
            <person name="Murphy C."/>
            <person name="Neiman D."/>
            <person name="Pearson M."/>
            <person name="Priest M."/>
            <person name="Roberts A."/>
            <person name="Saif S."/>
            <person name="Shea T."/>
            <person name="Sisk P."/>
            <person name="Sykes S."/>
            <person name="Wortman J."/>
            <person name="Nusbaum C."/>
            <person name="Birren B."/>
        </authorList>
    </citation>
    <scope>NUCLEOTIDE SEQUENCE [LARGE SCALE GENOMIC DNA]</scope>
    <source>
        <strain evidence="12 13">90A8</strain>
    </source>
</reference>
<dbReference type="GeneID" id="57963627"/>
<dbReference type="Pfam" id="PF19300">
    <property type="entry name" value="BPD_transp_1_N"/>
    <property type="match status" value="1"/>
</dbReference>
<keyword evidence="3 10" id="KW-0813">Transport</keyword>
<dbReference type="SUPFAM" id="SSF161098">
    <property type="entry name" value="MetI-like"/>
    <property type="match status" value="1"/>
</dbReference>
<keyword evidence="5 10" id="KW-0812">Transmembrane</keyword>
<evidence type="ECO:0000256" key="5">
    <source>
        <dbReference type="ARBA" id="ARBA00022692"/>
    </source>
</evidence>
<feature type="transmembrane region" description="Helical" evidence="10">
    <location>
        <begin position="278"/>
        <end position="299"/>
    </location>
</feature>
<dbReference type="CDD" id="cd06261">
    <property type="entry name" value="TM_PBP2"/>
    <property type="match status" value="1"/>
</dbReference>
<comment type="subcellular location">
    <subcellularLocation>
        <location evidence="1 10">Cell membrane</location>
        <topology evidence="1 10">Multi-pass membrane protein</topology>
    </subcellularLocation>
</comment>
<keyword evidence="4" id="KW-1003">Cell membrane</keyword>
<evidence type="ECO:0000256" key="7">
    <source>
        <dbReference type="ARBA" id="ARBA00023136"/>
    </source>
</evidence>
<dbReference type="PANTHER" id="PTHR43163">
    <property type="entry name" value="DIPEPTIDE TRANSPORT SYSTEM PERMEASE PROTEIN DPPB-RELATED"/>
    <property type="match status" value="1"/>
</dbReference>
<dbReference type="HOGENOM" id="CLU_036879_0_1_9"/>
<gene>
    <name evidence="12" type="ORF">HMPREF1090_00200</name>
</gene>
<organism evidence="12 13">
    <name type="scientific">[Clostridium] clostridioforme 90A8</name>
    <dbReference type="NCBI Taxonomy" id="999408"/>
    <lineage>
        <taxon>Bacteria</taxon>
        <taxon>Bacillati</taxon>
        <taxon>Bacillota</taxon>
        <taxon>Clostridia</taxon>
        <taxon>Lachnospirales</taxon>
        <taxon>Lachnospiraceae</taxon>
        <taxon>Enterocloster</taxon>
    </lineage>
</organism>
<dbReference type="InterPro" id="IPR000515">
    <property type="entry name" value="MetI-like"/>
</dbReference>
<dbReference type="EMBL" id="AGYR01000001">
    <property type="protein sequence ID" value="ENZ20266.1"/>
    <property type="molecule type" value="Genomic_DNA"/>
</dbReference>
<keyword evidence="7 10" id="KW-0472">Membrane</keyword>
<evidence type="ECO:0000256" key="6">
    <source>
        <dbReference type="ARBA" id="ARBA00022989"/>
    </source>
</evidence>
<evidence type="ECO:0000313" key="12">
    <source>
        <dbReference type="EMBL" id="ENZ20266.1"/>
    </source>
</evidence>
<proteinExistence type="inferred from homology"/>
<dbReference type="PROSITE" id="PS50928">
    <property type="entry name" value="ABC_TM1"/>
    <property type="match status" value="1"/>
</dbReference>
<comment type="function">
    <text evidence="8">Part of the ABC transporter complex GsiABCD involved in glutathione import. Probably responsible for the translocation of the substrate across the membrane.</text>
</comment>
<keyword evidence="6 10" id="KW-1133">Transmembrane helix</keyword>
<feature type="transmembrane region" description="Helical" evidence="10">
    <location>
        <begin position="223"/>
        <end position="241"/>
    </location>
</feature>
<evidence type="ECO:0000256" key="4">
    <source>
        <dbReference type="ARBA" id="ARBA00022475"/>
    </source>
</evidence>
<comment type="caution">
    <text evidence="12">The sequence shown here is derived from an EMBL/GenBank/DDBJ whole genome shotgun (WGS) entry which is preliminary data.</text>
</comment>
<comment type="similarity">
    <text evidence="2 10">Belongs to the binding-protein-dependent transport system permease family.</text>
</comment>
<dbReference type="Gene3D" id="1.10.3720.10">
    <property type="entry name" value="MetI-like"/>
    <property type="match status" value="1"/>
</dbReference>
<sequence>MLRYICKRVVGVIPTLIIVVTFVFFFVRLIPGDPARQVAGPQATKEDVELVREQLGLNKPLPQQYVSYVTGLVRGDLGTSLRTKRPVLTEVQGRYMNTVQLTLLSLTWSVIAGVLIGVWSGRNRSKWQDYTGMTVAVSGISMPSFWIGFMLIMVFAVKYRLLPTTGAGSFKNLILPSITLGVSIAAIIARFTRSSVIEVMKEDYVRTARAKGLREKTVIWKHVFRNCMISVVTVVGLQFGFLLGGSVVTETVFAFPGLGSLLIESVNYRDYPAIQSLILIFSLHFVLINLVVDVLYAVLNPEIQLS</sequence>
<evidence type="ECO:0000256" key="9">
    <source>
        <dbReference type="ARBA" id="ARBA00041107"/>
    </source>
</evidence>
<dbReference type="PANTHER" id="PTHR43163:SF5">
    <property type="entry name" value="GLUTATHIONE TRANSPORT SYSTEM PERMEASE PROTEIN GSIC"/>
    <property type="match status" value="1"/>
</dbReference>
<dbReference type="InterPro" id="IPR035906">
    <property type="entry name" value="MetI-like_sf"/>
</dbReference>
<dbReference type="Pfam" id="PF00528">
    <property type="entry name" value="BPD_transp_1"/>
    <property type="match status" value="1"/>
</dbReference>
<dbReference type="GO" id="GO:0055085">
    <property type="term" value="P:transmembrane transport"/>
    <property type="evidence" value="ECO:0007669"/>
    <property type="project" value="InterPro"/>
</dbReference>
<evidence type="ECO:0000313" key="13">
    <source>
        <dbReference type="Proteomes" id="UP000013085"/>
    </source>
</evidence>
<evidence type="ECO:0000256" key="10">
    <source>
        <dbReference type="RuleBase" id="RU363032"/>
    </source>
</evidence>
<evidence type="ECO:0000256" key="1">
    <source>
        <dbReference type="ARBA" id="ARBA00004651"/>
    </source>
</evidence>
<dbReference type="Proteomes" id="UP000013085">
    <property type="component" value="Unassembled WGS sequence"/>
</dbReference>
<protein>
    <recommendedName>
        <fullName evidence="9">Glutathione transport system permease protein GsiC</fullName>
    </recommendedName>
</protein>
<evidence type="ECO:0000256" key="2">
    <source>
        <dbReference type="ARBA" id="ARBA00009306"/>
    </source>
</evidence>
<feature type="transmembrane region" description="Helical" evidence="10">
    <location>
        <begin position="173"/>
        <end position="191"/>
    </location>
</feature>
<dbReference type="PATRIC" id="fig|999408.3.peg.213"/>
<feature type="transmembrane region" description="Helical" evidence="10">
    <location>
        <begin position="9"/>
        <end position="30"/>
    </location>
</feature>
<evidence type="ECO:0000259" key="11">
    <source>
        <dbReference type="PROSITE" id="PS50928"/>
    </source>
</evidence>
<accession>A0A0E2HVK3</accession>
<dbReference type="InterPro" id="IPR045621">
    <property type="entry name" value="BPD_transp_1_N"/>
</dbReference>
<name>A0A0E2HVK3_9FIRM</name>
<feature type="domain" description="ABC transmembrane type-1" evidence="11">
    <location>
        <begin position="95"/>
        <end position="296"/>
    </location>
</feature>
<feature type="transmembrane region" description="Helical" evidence="10">
    <location>
        <begin position="101"/>
        <end position="121"/>
    </location>
</feature>
<evidence type="ECO:0000256" key="3">
    <source>
        <dbReference type="ARBA" id="ARBA00022448"/>
    </source>
</evidence>
<evidence type="ECO:0000256" key="8">
    <source>
        <dbReference type="ARBA" id="ARBA00037215"/>
    </source>
</evidence>
<feature type="transmembrane region" description="Helical" evidence="10">
    <location>
        <begin position="133"/>
        <end position="161"/>
    </location>
</feature>
<dbReference type="AlphaFoldDB" id="A0A0E2HVK3"/>